<proteinExistence type="predicted"/>
<dbReference type="Pfam" id="PF02563">
    <property type="entry name" value="Poly_export"/>
    <property type="match status" value="1"/>
</dbReference>
<name>A0AAP2CQL6_9RHOB</name>
<evidence type="ECO:0000256" key="1">
    <source>
        <dbReference type="ARBA" id="ARBA00022729"/>
    </source>
</evidence>
<dbReference type="InterPro" id="IPR049712">
    <property type="entry name" value="Poly_export"/>
</dbReference>
<dbReference type="Proteomes" id="UP001315686">
    <property type="component" value="Unassembled WGS sequence"/>
</dbReference>
<dbReference type="Gene3D" id="3.10.560.10">
    <property type="entry name" value="Outer membrane lipoprotein wza domain like"/>
    <property type="match status" value="2"/>
</dbReference>
<dbReference type="Gene3D" id="3.30.1950.10">
    <property type="entry name" value="wza like domain"/>
    <property type="match status" value="1"/>
</dbReference>
<keyword evidence="1 2" id="KW-0732">Signal</keyword>
<evidence type="ECO:0000313" key="4">
    <source>
        <dbReference type="EMBL" id="MBT0957796.1"/>
    </source>
</evidence>
<protein>
    <submittedName>
        <fullName evidence="4">Polysaccharide export protein</fullName>
    </submittedName>
</protein>
<gene>
    <name evidence="4" type="ORF">IV417_10375</name>
</gene>
<dbReference type="PANTHER" id="PTHR33619:SF3">
    <property type="entry name" value="POLYSACCHARIDE EXPORT PROTEIN GFCE-RELATED"/>
    <property type="match status" value="1"/>
</dbReference>
<dbReference type="EMBL" id="JADQAZ010000002">
    <property type="protein sequence ID" value="MBT0957796.1"/>
    <property type="molecule type" value="Genomic_DNA"/>
</dbReference>
<dbReference type="InterPro" id="IPR003715">
    <property type="entry name" value="Poly_export_N"/>
</dbReference>
<feature type="signal peptide" evidence="2">
    <location>
        <begin position="1"/>
        <end position="26"/>
    </location>
</feature>
<dbReference type="AlphaFoldDB" id="A0AAP2CQL6"/>
<dbReference type="PROSITE" id="PS51257">
    <property type="entry name" value="PROKAR_LIPOPROTEIN"/>
    <property type="match status" value="1"/>
</dbReference>
<dbReference type="GO" id="GO:0015159">
    <property type="term" value="F:polysaccharide transmembrane transporter activity"/>
    <property type="evidence" value="ECO:0007669"/>
    <property type="project" value="InterPro"/>
</dbReference>
<dbReference type="PANTHER" id="PTHR33619">
    <property type="entry name" value="POLYSACCHARIDE EXPORT PROTEIN GFCE-RELATED"/>
    <property type="match status" value="1"/>
</dbReference>
<feature type="chain" id="PRO_5042882649" evidence="2">
    <location>
        <begin position="27"/>
        <end position="369"/>
    </location>
</feature>
<evidence type="ECO:0000256" key="2">
    <source>
        <dbReference type="SAM" id="SignalP"/>
    </source>
</evidence>
<feature type="domain" description="Polysaccharide export protein N-terminal" evidence="3">
    <location>
        <begin position="76"/>
        <end position="161"/>
    </location>
</feature>
<accession>A0AAP2CQL6</accession>
<evidence type="ECO:0000313" key="5">
    <source>
        <dbReference type="Proteomes" id="UP001315686"/>
    </source>
</evidence>
<evidence type="ECO:0000259" key="3">
    <source>
        <dbReference type="Pfam" id="PF02563"/>
    </source>
</evidence>
<organism evidence="4 5">
    <name type="scientific">Harenicola maris</name>
    <dbReference type="NCBI Taxonomy" id="2841044"/>
    <lineage>
        <taxon>Bacteria</taxon>
        <taxon>Pseudomonadati</taxon>
        <taxon>Pseudomonadota</taxon>
        <taxon>Alphaproteobacteria</taxon>
        <taxon>Rhodobacterales</taxon>
        <taxon>Paracoccaceae</taxon>
        <taxon>Harenicola</taxon>
    </lineage>
</organism>
<sequence>MTFLRLLFTPLLVVSLLAGCSLPRGAALQSEILKEANEEFPQIAVYQVTRDTVGQVASWPMTGNFRTYGWLSHSHEPAELRISPFDAVDLIIWDSEDNSLLTAPGQKLVAIEGIKVSASGSIFVPYLGNQRIAGKTPEAARRQLEREMIQIVPSAQVQLNITPGSRSSVSLVSGVTAPGPVQLPEGHFTVLNLIAQGGGASTALRNPHVRLIRAGKTYRISMAKMLANPSLDSIVKGGDKVTVEADQRYFRALGASGTEELIYFEQDRVSALDAMSLIGGIQDARADPKGVLILREYGANAVRSDGSGPSNSRTVFTIDLTTADGLFSAGNFYIHPQDTVLVTESPVNNARTIFSLIGSTFGVANQINN</sequence>
<keyword evidence="5" id="KW-1185">Reference proteome</keyword>
<reference evidence="4 5" key="1">
    <citation type="journal article" date="2021" name="Arch. Microbiol.">
        <title>Harenicola maris gen. nov., sp. nov. isolated from the Sea of Japan shallow sediments.</title>
        <authorList>
            <person name="Romanenko L.A."/>
            <person name="Kurilenko V.V."/>
            <person name="Chernysheva N.Y."/>
            <person name="Tekutyeva L.A."/>
            <person name="Velansky P.V."/>
            <person name="Svetashev V.I."/>
            <person name="Isaeva M.P."/>
        </authorList>
    </citation>
    <scope>NUCLEOTIDE SEQUENCE [LARGE SCALE GENOMIC DNA]</scope>
    <source>
        <strain evidence="4 5">KMM 3653</strain>
    </source>
</reference>
<comment type="caution">
    <text evidence="4">The sequence shown here is derived from an EMBL/GenBank/DDBJ whole genome shotgun (WGS) entry which is preliminary data.</text>
</comment>